<name>A0ABN8M150_9CNID</name>
<proteinExistence type="predicted"/>
<accession>A0ABN8M150</accession>
<organism evidence="2 3">
    <name type="scientific">Porites evermanni</name>
    <dbReference type="NCBI Taxonomy" id="104178"/>
    <lineage>
        <taxon>Eukaryota</taxon>
        <taxon>Metazoa</taxon>
        <taxon>Cnidaria</taxon>
        <taxon>Anthozoa</taxon>
        <taxon>Hexacorallia</taxon>
        <taxon>Scleractinia</taxon>
        <taxon>Fungiina</taxon>
        <taxon>Poritidae</taxon>
        <taxon>Porites</taxon>
    </lineage>
</organism>
<evidence type="ECO:0000313" key="3">
    <source>
        <dbReference type="Proteomes" id="UP001159427"/>
    </source>
</evidence>
<dbReference type="EMBL" id="CALNXI010000250">
    <property type="protein sequence ID" value="CAH3023182.1"/>
    <property type="molecule type" value="Genomic_DNA"/>
</dbReference>
<sequence length="276" mass="32519">MIAAEDIITLRLKQRLSSYQEELESLTSLKQKKERVLDAGIIKIEGQIELTQDRIRDTEFLMADVKGQKVKQMIKRKAKSLFEENRVKRRKISSQGRPSLLDSEDEEFVAKCIENKATYHGRRHDTVTYTNKRVKKSDHLDIANYKLLQRRKQAIRSANTVYNRSRPRNIRSLQARRHCGKGLFCFKKRPLKQRTMITRIHTYKEATLETSSFLGFENSRNVRILTLTDVNRARALPKYDWPEKLVYITPAAHRIFTKKGSIKDDEEIDIRDRRRS</sequence>
<protein>
    <submittedName>
        <fullName evidence="2">Uncharacterized protein</fullName>
    </submittedName>
</protein>
<evidence type="ECO:0000256" key="1">
    <source>
        <dbReference type="SAM" id="Coils"/>
    </source>
</evidence>
<comment type="caution">
    <text evidence="2">The sequence shown here is derived from an EMBL/GenBank/DDBJ whole genome shotgun (WGS) entry which is preliminary data.</text>
</comment>
<dbReference type="Proteomes" id="UP001159427">
    <property type="component" value="Unassembled WGS sequence"/>
</dbReference>
<keyword evidence="3" id="KW-1185">Reference proteome</keyword>
<feature type="coiled-coil region" evidence="1">
    <location>
        <begin position="9"/>
        <end position="36"/>
    </location>
</feature>
<gene>
    <name evidence="2" type="ORF">PEVE_00018434</name>
</gene>
<keyword evidence="1" id="KW-0175">Coiled coil</keyword>
<reference evidence="2 3" key="1">
    <citation type="submission" date="2022-05" db="EMBL/GenBank/DDBJ databases">
        <authorList>
            <consortium name="Genoscope - CEA"/>
            <person name="William W."/>
        </authorList>
    </citation>
    <scope>NUCLEOTIDE SEQUENCE [LARGE SCALE GENOMIC DNA]</scope>
</reference>
<evidence type="ECO:0000313" key="2">
    <source>
        <dbReference type="EMBL" id="CAH3023182.1"/>
    </source>
</evidence>